<dbReference type="GeneID" id="39421555"/>
<organism evidence="2 3">
    <name type="scientific">Candidatus Nitrosocosmicus franklandianus</name>
    <dbReference type="NCBI Taxonomy" id="1798806"/>
    <lineage>
        <taxon>Archaea</taxon>
        <taxon>Nitrososphaerota</taxon>
        <taxon>Nitrososphaeria</taxon>
        <taxon>Nitrososphaerales</taxon>
        <taxon>Nitrososphaeraceae</taxon>
        <taxon>Candidatus Nitrosocosmicus</taxon>
    </lineage>
</organism>
<dbReference type="RefSeq" id="WP_134484800.1">
    <property type="nucleotide sequence ID" value="NZ_LR216287.1"/>
</dbReference>
<dbReference type="PANTHER" id="PTHR37809">
    <property type="entry name" value="RIBOSOMAL PROTEIN S12 METHYLTHIOTRANSFERASE ACCESSORY FACTOR YCAO"/>
    <property type="match status" value="1"/>
</dbReference>
<dbReference type="InterPro" id="IPR003776">
    <property type="entry name" value="YcaO-like_dom"/>
</dbReference>
<protein>
    <submittedName>
        <fullName evidence="2">YcaO-like family protein</fullName>
    </submittedName>
</protein>
<reference evidence="2 3" key="1">
    <citation type="submission" date="2019-02" db="EMBL/GenBank/DDBJ databases">
        <authorList>
            <person name="Lehtovirta-Morley E L."/>
        </authorList>
    </citation>
    <scope>NUCLEOTIDE SEQUENCE [LARGE SCALE GENOMIC DNA]</scope>
    <source>
        <strain evidence="2">NFRAN1</strain>
    </source>
</reference>
<dbReference type="OrthoDB" id="7433at2157"/>
<evidence type="ECO:0000259" key="1">
    <source>
        <dbReference type="PROSITE" id="PS51664"/>
    </source>
</evidence>
<keyword evidence="3" id="KW-1185">Reference proteome</keyword>
<dbReference type="KEGG" id="nfn:NFRAN_2335"/>
<dbReference type="PROSITE" id="PS51664">
    <property type="entry name" value="YCAO"/>
    <property type="match status" value="1"/>
</dbReference>
<dbReference type="AlphaFoldDB" id="A0A484ID53"/>
<name>A0A484ID53_9ARCH</name>
<dbReference type="PANTHER" id="PTHR37809:SF1">
    <property type="entry name" value="RIBOSOMAL PROTEIN S12 METHYLTHIOTRANSFERASE ACCESSORY FACTOR YCAO"/>
    <property type="match status" value="1"/>
</dbReference>
<dbReference type="Gene3D" id="3.30.1330.230">
    <property type="match status" value="2"/>
</dbReference>
<dbReference type="Proteomes" id="UP000294299">
    <property type="component" value="Chromosome NFRAN"/>
</dbReference>
<dbReference type="NCBIfam" id="TIGR00702">
    <property type="entry name" value="YcaO-type kinase domain"/>
    <property type="match status" value="2"/>
</dbReference>
<dbReference type="EMBL" id="LR216287">
    <property type="protein sequence ID" value="VFJ14657.1"/>
    <property type="molecule type" value="Genomic_DNA"/>
</dbReference>
<sequence length="449" mass="50954">MKSEPVLLLESRKKWNRQGTSRIQPVEETLAKVLPLAKEIGVTRIADITEMDRLRIPNYSAVLPGTEDYIWVYSGKGPTKNHAKASVVMESIERYSSLPSNYEGTIIKGTYKELSKSYNVLKYDDVIEPLSFQLNDEMMMDYCIGYDLLNHKDILVPAPLVIFRYSPVPPSINPYSFFHTNGLASGNVMEEAVCHALCEVIERDAVSIAEFSSSAFQYHVLKTIENEFLKYGVVGVKSLNSRDFIDDNSLYPDIDLNEVDYSPAKKLIRQFKKCHISLIVKDVTSDIGIPTFIASSVEWVNHDYGYLVEGHGTHPDSRIALMRAITEVSQSRAANIQGSRDDLRKMKYDPQNSDEHRSWQFMASKNKKNFSKVNSFYHDDILDDIKLILENLKDRGFKNAIVVNMTNSKLKIPVVRVIVPGLETFKINKLTVGRRAQESALKCLLQKSP</sequence>
<evidence type="ECO:0000313" key="2">
    <source>
        <dbReference type="EMBL" id="VFJ14657.1"/>
    </source>
</evidence>
<accession>A0A484ID53</accession>
<proteinExistence type="predicted"/>
<evidence type="ECO:0000313" key="3">
    <source>
        <dbReference type="Proteomes" id="UP000294299"/>
    </source>
</evidence>
<feature type="domain" description="YcaO" evidence="1">
    <location>
        <begin position="75"/>
        <end position="449"/>
    </location>
</feature>
<dbReference type="Pfam" id="PF02624">
    <property type="entry name" value="YcaO"/>
    <property type="match status" value="2"/>
</dbReference>
<gene>
    <name evidence="2" type="ORF">NFRAN_2335</name>
</gene>